<dbReference type="KEGG" id="sbd:ATN00_07540"/>
<organism evidence="7 8">
    <name type="scientific">Sphingobium baderi</name>
    <dbReference type="NCBI Taxonomy" id="1332080"/>
    <lineage>
        <taxon>Bacteria</taxon>
        <taxon>Pseudomonadati</taxon>
        <taxon>Pseudomonadota</taxon>
        <taxon>Alphaproteobacteria</taxon>
        <taxon>Sphingomonadales</taxon>
        <taxon>Sphingomonadaceae</taxon>
        <taxon>Sphingobium</taxon>
    </lineage>
</organism>
<keyword evidence="3 6" id="KW-0808">Transferase</keyword>
<dbReference type="Gene3D" id="1.10.600.10">
    <property type="entry name" value="Farnesyl Diphosphate Synthase"/>
    <property type="match status" value="1"/>
</dbReference>
<dbReference type="InterPro" id="IPR000092">
    <property type="entry name" value="Polyprenyl_synt"/>
</dbReference>
<evidence type="ECO:0000256" key="1">
    <source>
        <dbReference type="ARBA" id="ARBA00001946"/>
    </source>
</evidence>
<name>A0A0S3EXI2_9SPHN</name>
<protein>
    <submittedName>
        <fullName evidence="7">Farnesyltranstransferase</fullName>
    </submittedName>
</protein>
<dbReference type="PANTHER" id="PTHR12001:SF69">
    <property type="entry name" value="ALL TRANS-POLYPRENYL-DIPHOSPHATE SYNTHASE PDSS1"/>
    <property type="match status" value="1"/>
</dbReference>
<evidence type="ECO:0000256" key="6">
    <source>
        <dbReference type="RuleBase" id="RU004466"/>
    </source>
</evidence>
<evidence type="ECO:0000256" key="5">
    <source>
        <dbReference type="ARBA" id="ARBA00022842"/>
    </source>
</evidence>
<dbReference type="CDD" id="cd00685">
    <property type="entry name" value="Trans_IPPS_HT"/>
    <property type="match status" value="1"/>
</dbReference>
<dbReference type="GO" id="GO:0004659">
    <property type="term" value="F:prenyltransferase activity"/>
    <property type="evidence" value="ECO:0007669"/>
    <property type="project" value="InterPro"/>
</dbReference>
<dbReference type="PROSITE" id="PS00723">
    <property type="entry name" value="POLYPRENYL_SYNTHASE_1"/>
    <property type="match status" value="1"/>
</dbReference>
<dbReference type="Pfam" id="PF00348">
    <property type="entry name" value="polyprenyl_synt"/>
    <property type="match status" value="1"/>
</dbReference>
<comment type="cofactor">
    <cofactor evidence="1">
        <name>Mg(2+)</name>
        <dbReference type="ChEBI" id="CHEBI:18420"/>
    </cofactor>
</comment>
<keyword evidence="4" id="KW-0479">Metal-binding</keyword>
<evidence type="ECO:0000313" key="7">
    <source>
        <dbReference type="EMBL" id="ALR20177.1"/>
    </source>
</evidence>
<reference evidence="7 8" key="1">
    <citation type="submission" date="2015-11" db="EMBL/GenBank/DDBJ databases">
        <title>A Two-component Flavoprotein Monooxygenase System MeaXY Responsible for para-Hydroxylation of 2-Methyl-6-ethylaniline and 2,6-Diethylaniline in Sphingobium baderi DE-13.</title>
        <authorList>
            <person name="Cheng M."/>
            <person name="Meng Q."/>
            <person name="Yang Y."/>
            <person name="Chu C."/>
            <person name="Yan X."/>
            <person name="He J."/>
            <person name="Li S."/>
        </authorList>
    </citation>
    <scope>NUCLEOTIDE SEQUENCE [LARGE SCALE GENOMIC DNA]</scope>
    <source>
        <strain evidence="7 8">DE-13</strain>
    </source>
</reference>
<comment type="similarity">
    <text evidence="2 6">Belongs to the FPP/GGPP synthase family.</text>
</comment>
<sequence>MIQGNKFRQAGPTLNAVAALMGDDLRIVNDIIRRRMQSEVALIPTLAGHLIDSGGKRLRPMLTLACARLVGYEGTLHHSLAAAIEFLHSATLLHDDVVDGSSLRRGRKTANLVWGNRATIFVGDFLLSQSFELMIETQSSRAIELLSRATTKMVRGEIDQLGAARRLASNEADYYGVINAKTADLFAVACRMAAVIAGENERREAALDSYGRNIGIAFQLVDDAIDYTSSDAAMGKAAGDDFREGKVTLPVILSYRDGDPQVRRFWQDVISGRTPADEAALEHALHLLETRGAIAETLARARCHAEAAKKAIQYFPDSDLKTALMEAADFSVSRTC</sequence>
<evidence type="ECO:0000313" key="8">
    <source>
        <dbReference type="Proteomes" id="UP000056968"/>
    </source>
</evidence>
<dbReference type="SUPFAM" id="SSF48576">
    <property type="entry name" value="Terpenoid synthases"/>
    <property type="match status" value="1"/>
</dbReference>
<dbReference type="GO" id="GO:0046872">
    <property type="term" value="F:metal ion binding"/>
    <property type="evidence" value="ECO:0007669"/>
    <property type="project" value="UniProtKB-KW"/>
</dbReference>
<proteinExistence type="inferred from homology"/>
<dbReference type="AlphaFoldDB" id="A0A0S3EXI2"/>
<dbReference type="InterPro" id="IPR008949">
    <property type="entry name" value="Isoprenoid_synthase_dom_sf"/>
</dbReference>
<evidence type="ECO:0000256" key="4">
    <source>
        <dbReference type="ARBA" id="ARBA00022723"/>
    </source>
</evidence>
<dbReference type="Proteomes" id="UP000056968">
    <property type="component" value="Chromosome"/>
</dbReference>
<evidence type="ECO:0000256" key="2">
    <source>
        <dbReference type="ARBA" id="ARBA00006706"/>
    </source>
</evidence>
<keyword evidence="5" id="KW-0460">Magnesium</keyword>
<keyword evidence="8" id="KW-1185">Reference proteome</keyword>
<dbReference type="EMBL" id="CP013264">
    <property type="protein sequence ID" value="ALR20177.1"/>
    <property type="molecule type" value="Genomic_DNA"/>
</dbReference>
<dbReference type="GO" id="GO:0008299">
    <property type="term" value="P:isoprenoid biosynthetic process"/>
    <property type="evidence" value="ECO:0007669"/>
    <property type="project" value="InterPro"/>
</dbReference>
<accession>A0A0S3EXI2</accession>
<dbReference type="SFLD" id="SFLDS00005">
    <property type="entry name" value="Isoprenoid_Synthase_Type_I"/>
    <property type="match status" value="1"/>
</dbReference>
<dbReference type="InterPro" id="IPR033749">
    <property type="entry name" value="Polyprenyl_synt_CS"/>
</dbReference>
<evidence type="ECO:0000256" key="3">
    <source>
        <dbReference type="ARBA" id="ARBA00022679"/>
    </source>
</evidence>
<gene>
    <name evidence="7" type="ORF">ATN00_07540</name>
</gene>
<dbReference type="STRING" id="1332080.ATN00_07540"/>
<dbReference type="PANTHER" id="PTHR12001">
    <property type="entry name" value="GERANYLGERANYL PYROPHOSPHATE SYNTHASE"/>
    <property type="match status" value="1"/>
</dbReference>